<evidence type="ECO:0000256" key="7">
    <source>
        <dbReference type="SAM" id="MobiDB-lite"/>
    </source>
</evidence>
<evidence type="ECO:0000256" key="2">
    <source>
        <dbReference type="ARBA" id="ARBA00007257"/>
    </source>
</evidence>
<keyword evidence="6" id="KW-0572">Peptidoglycan-anchor</keyword>
<dbReference type="NCBIfam" id="TIGR01167">
    <property type="entry name" value="LPXTG_anchor"/>
    <property type="match status" value="1"/>
</dbReference>
<keyword evidence="3" id="KW-0134">Cell wall</keyword>
<comment type="subcellular location">
    <subcellularLocation>
        <location evidence="1">Secreted</location>
        <location evidence="1">Cell wall</location>
        <topology evidence="1">Peptidoglycan-anchor</topology>
    </subcellularLocation>
</comment>
<dbReference type="InterPro" id="IPR019931">
    <property type="entry name" value="LPXTG_anchor"/>
</dbReference>
<evidence type="ECO:0000256" key="3">
    <source>
        <dbReference type="ARBA" id="ARBA00022512"/>
    </source>
</evidence>
<evidence type="ECO:0000313" key="11">
    <source>
        <dbReference type="Proteomes" id="UP000222851"/>
    </source>
</evidence>
<feature type="domain" description="Gram-positive cocci surface proteins LPxTG" evidence="9">
    <location>
        <begin position="722"/>
        <end position="761"/>
    </location>
</feature>
<protein>
    <submittedName>
        <fullName evidence="10">Adhesin</fullName>
    </submittedName>
</protein>
<dbReference type="Pfam" id="PF08341">
    <property type="entry name" value="TED"/>
    <property type="match status" value="1"/>
</dbReference>
<keyword evidence="8" id="KW-0812">Transmembrane</keyword>
<keyword evidence="8" id="KW-0472">Membrane</keyword>
<feature type="region of interest" description="Disordered" evidence="7">
    <location>
        <begin position="642"/>
        <end position="689"/>
    </location>
</feature>
<evidence type="ECO:0000256" key="4">
    <source>
        <dbReference type="ARBA" id="ARBA00022525"/>
    </source>
</evidence>
<dbReference type="InterPro" id="IPR013552">
    <property type="entry name" value="Thioester_dom"/>
</dbReference>
<comment type="similarity">
    <text evidence="2">Belongs to the serine-aspartate repeat-containing protein (SDr) family.</text>
</comment>
<keyword evidence="4" id="KW-0964">Secreted</keyword>
<dbReference type="PROSITE" id="PS50847">
    <property type="entry name" value="GRAM_POS_ANCHORING"/>
    <property type="match status" value="1"/>
</dbReference>
<evidence type="ECO:0000256" key="1">
    <source>
        <dbReference type="ARBA" id="ARBA00004168"/>
    </source>
</evidence>
<dbReference type="InterPro" id="IPR041033">
    <property type="entry name" value="SpaA_PFL_dom_1"/>
</dbReference>
<evidence type="ECO:0000256" key="8">
    <source>
        <dbReference type="SAM" id="Phobius"/>
    </source>
</evidence>
<proteinExistence type="inferred from homology"/>
<dbReference type="RefSeq" id="WP_098557006.1">
    <property type="nucleotide sequence ID" value="NZ_NUXH01000133.1"/>
</dbReference>
<dbReference type="Proteomes" id="UP000222851">
    <property type="component" value="Unassembled WGS sequence"/>
</dbReference>
<evidence type="ECO:0000259" key="9">
    <source>
        <dbReference type="PROSITE" id="PS50847"/>
    </source>
</evidence>
<dbReference type="EMBL" id="NUXH01000133">
    <property type="protein sequence ID" value="PFL56066.1"/>
    <property type="molecule type" value="Genomic_DNA"/>
</dbReference>
<dbReference type="SUPFAM" id="SSF49478">
    <property type="entry name" value="Cna protein B-type domain"/>
    <property type="match status" value="4"/>
</dbReference>
<dbReference type="InterPro" id="IPR013783">
    <property type="entry name" value="Ig-like_fold"/>
</dbReference>
<name>A0A2B0WW85_BACAN</name>
<keyword evidence="8" id="KW-1133">Transmembrane helix</keyword>
<dbReference type="InterPro" id="IPR023849">
    <property type="entry name" value="TQXA_dom"/>
</dbReference>
<evidence type="ECO:0000313" key="10">
    <source>
        <dbReference type="EMBL" id="PFL56066.1"/>
    </source>
</evidence>
<dbReference type="AlphaFoldDB" id="A0A2B0WW85"/>
<evidence type="ECO:0000256" key="5">
    <source>
        <dbReference type="ARBA" id="ARBA00022729"/>
    </source>
</evidence>
<accession>A0A2B0WW85</accession>
<evidence type="ECO:0000256" key="6">
    <source>
        <dbReference type="ARBA" id="ARBA00023088"/>
    </source>
</evidence>
<feature type="transmembrane region" description="Helical" evidence="8">
    <location>
        <begin position="733"/>
        <end position="753"/>
    </location>
</feature>
<comment type="caution">
    <text evidence="10">The sequence shown here is derived from an EMBL/GenBank/DDBJ whole genome shotgun (WGS) entry which is preliminary data.</text>
</comment>
<reference evidence="10 11" key="1">
    <citation type="submission" date="2017-09" db="EMBL/GenBank/DDBJ databases">
        <title>Large-scale bioinformatics analysis of Bacillus genomes uncovers conserved roles of natural products in bacterial physiology.</title>
        <authorList>
            <consortium name="Agbiome Team Llc"/>
            <person name="Bleich R.M."/>
            <person name="Grubbs K.J."/>
            <person name="Santa Maria K.C."/>
            <person name="Allen S.E."/>
            <person name="Farag S."/>
            <person name="Shank E.A."/>
            <person name="Bowers A."/>
        </authorList>
    </citation>
    <scope>NUCLEOTIDE SEQUENCE [LARGE SCALE GENOMIC DNA]</scope>
    <source>
        <strain evidence="10 11">AFS081271</strain>
    </source>
</reference>
<dbReference type="Gene3D" id="2.60.40.10">
    <property type="entry name" value="Immunoglobulins"/>
    <property type="match status" value="4"/>
</dbReference>
<keyword evidence="5" id="KW-0732">Signal</keyword>
<dbReference type="PANTHER" id="PTHR36108">
    <property type="entry name" value="COLOSSIN-B-RELATED"/>
    <property type="match status" value="1"/>
</dbReference>
<dbReference type="PANTHER" id="PTHR36108:SF13">
    <property type="entry name" value="COLOSSIN-B-RELATED"/>
    <property type="match status" value="1"/>
</dbReference>
<gene>
    <name evidence="10" type="ORF">COJ30_25585</name>
</gene>
<sequence>MLKRSYQMLLITMSTLLVAINFLFPFTKVSAEVIQREQYKLDWSYSHQYGKDIRTELLKNSNGQIAYCLTYGLRSPNGEDLPEVGRTDNVVYRVLMNGYPQKSPQELGVSNWKEAHYATQLAVWNALGQLSISELEHRNANVEKAAKGIIYAANHSNATQETYMNVIPTDNQEAKLNGEYFETSLYQVESNAKNGVFAVNLTNEPNGTKIVSENGEMKKQFQLGEKFRILVPKSSNTGNLSLNINSNLVNLHAVAYKGTDKIQDATILLERNEEKVSANLNMNWKSVGQLEVIKVGEQKEVLQDAVFDVFNSMNEKVGTITTNEQGIASLSSLEIGTYTLKEVKSPTSYVMNEQLQQIEVKTGEIARVTVQNNKVIGNIEIKKLSDSGKTLSKVEFTVFTAEGKEITKTTTNEQGIAQVKDLPYGKYYFVETKGVEGYLLNQTKYLFEIKEQGKTLTFTVENKEVKGNVQLLKVDGENPDKKLEGAVFVLQDSKGKKISEHKSDKNGLIEVKDLPVGAYSVVEKQAPTGYVLTKESIPFSISEQGKTIMLTAKNKHITGELEISKVDIADGNNKLPNAEFTIFNEQGKEVAKGKTDENGIAKFKLPYGKYTYKETFAPDGYLLNEEIFPFEIKEDGQIIKHTVKDQKKPTPPTPETPKPEQPEQPQKPEIPQKPEQPEAPQPQVPEQPKVTEKPVIPQLEKPQQIVMKPQLEQTPKKIETYLPTTGGKAENPYIKWIGLACVVLGLIGAVFAVRNRKKAQS</sequence>
<dbReference type="Pfam" id="PF17802">
    <property type="entry name" value="SpaA"/>
    <property type="match status" value="4"/>
</dbReference>
<organism evidence="10 11">
    <name type="scientific">Bacillus anthracis</name>
    <name type="common">anthrax bacterium</name>
    <dbReference type="NCBI Taxonomy" id="1392"/>
    <lineage>
        <taxon>Bacteria</taxon>
        <taxon>Bacillati</taxon>
        <taxon>Bacillota</taxon>
        <taxon>Bacilli</taxon>
        <taxon>Bacillales</taxon>
        <taxon>Bacillaceae</taxon>
        <taxon>Bacillus</taxon>
        <taxon>Bacillus cereus group</taxon>
    </lineage>
</organism>
<dbReference type="NCBIfam" id="TIGR03934">
    <property type="entry name" value="TQXA_dom"/>
    <property type="match status" value="1"/>
</dbReference>